<dbReference type="PANTHER" id="PTHR10937">
    <property type="entry name" value="GLUCOSAMINE--FRUCTOSE-6-PHOSPHATE AMINOTRANSFERASE, ISOMERIZING"/>
    <property type="match status" value="1"/>
</dbReference>
<protein>
    <submittedName>
        <fullName evidence="4">SIS domain-containing protein</fullName>
    </submittedName>
</protein>
<evidence type="ECO:0000313" key="4">
    <source>
        <dbReference type="EMBL" id="MCB8881537.1"/>
    </source>
</evidence>
<accession>A0A964E4P9</accession>
<keyword evidence="2" id="KW-0677">Repeat</keyword>
<feature type="domain" description="SIS" evidence="3">
    <location>
        <begin position="175"/>
        <end position="315"/>
    </location>
</feature>
<dbReference type="RefSeq" id="WP_227308210.1">
    <property type="nucleotide sequence ID" value="NZ_JAESVA010000005.1"/>
</dbReference>
<dbReference type="InterPro" id="IPR035466">
    <property type="entry name" value="GlmS/AgaS_SIS"/>
</dbReference>
<name>A0A964E4P9_9PROT</name>
<evidence type="ECO:0000256" key="2">
    <source>
        <dbReference type="ARBA" id="ARBA00022737"/>
    </source>
</evidence>
<dbReference type="CDD" id="cd05009">
    <property type="entry name" value="SIS_GlmS_GlmD_2"/>
    <property type="match status" value="1"/>
</dbReference>
<dbReference type="InterPro" id="IPR035490">
    <property type="entry name" value="GlmS/FrlB_SIS"/>
</dbReference>
<reference evidence="4 5" key="1">
    <citation type="journal article" date="2021" name="Microorganisms">
        <title>Acidisoma silvae sp. nov. and Acidisomacellulosilytica sp. nov., Two Acidophilic Bacteria Isolated from Decaying Wood, Hydrolyzing Cellulose and Producing Poly-3-hydroxybutyrate.</title>
        <authorList>
            <person name="Mieszkin S."/>
            <person name="Pouder E."/>
            <person name="Uroz S."/>
            <person name="Simon-Colin C."/>
            <person name="Alain K."/>
        </authorList>
    </citation>
    <scope>NUCLEOTIDE SEQUENCE [LARGE SCALE GENOMIC DNA]</scope>
    <source>
        <strain evidence="4 5">HW T5.17</strain>
    </source>
</reference>
<dbReference type="EMBL" id="JAESVA010000005">
    <property type="protein sequence ID" value="MCB8881537.1"/>
    <property type="molecule type" value="Genomic_DNA"/>
</dbReference>
<dbReference type="GO" id="GO:0008483">
    <property type="term" value="F:transaminase activity"/>
    <property type="evidence" value="ECO:0007669"/>
    <property type="project" value="UniProtKB-KW"/>
</dbReference>
<keyword evidence="5" id="KW-1185">Reference proteome</keyword>
<dbReference type="GO" id="GO:1901135">
    <property type="term" value="P:carbohydrate derivative metabolic process"/>
    <property type="evidence" value="ECO:0007669"/>
    <property type="project" value="InterPro"/>
</dbReference>
<dbReference type="AlphaFoldDB" id="A0A964E4P9"/>
<dbReference type="PANTHER" id="PTHR10937:SF4">
    <property type="entry name" value="GLUCOSAMINE-6-PHOSPHATE DEAMINASE"/>
    <property type="match status" value="1"/>
</dbReference>
<sequence>MNATERGIFEQFEFWANAPNPAPFSDSTAIHVFVGCGTSFYIAQALAAAANADGVQSIAVTGGEWWHRPHYYLAAGQTAHVIVLSRSGESTETVRAAEVSQKAGHHVTALTCAEDSSITRFADTVLYAPTHPIEGIVMTASASLMLLMGMRLAGITIGAAEIAAAEAALEAVDTAANSLLEGRSHFVFLGTGPLAGIAQEGGLKLQEMSLSYTQSYPTADYRHGPITLADERSVAVILYSPEGQADDAALAKDLISKGVRVLGFGGPGTVEIAVGGEAAARGLVCLPALQILGEREAQLKGLDSISPRGLSKVVVLG</sequence>
<evidence type="ECO:0000259" key="3">
    <source>
        <dbReference type="PROSITE" id="PS51464"/>
    </source>
</evidence>
<evidence type="ECO:0000256" key="1">
    <source>
        <dbReference type="ARBA" id="ARBA00022576"/>
    </source>
</evidence>
<feature type="domain" description="SIS" evidence="3">
    <location>
        <begin position="20"/>
        <end position="162"/>
    </location>
</feature>
<organism evidence="4 5">
    <name type="scientific">Acidisoma cellulosilyticum</name>
    <dbReference type="NCBI Taxonomy" id="2802395"/>
    <lineage>
        <taxon>Bacteria</taxon>
        <taxon>Pseudomonadati</taxon>
        <taxon>Pseudomonadota</taxon>
        <taxon>Alphaproteobacteria</taxon>
        <taxon>Acetobacterales</taxon>
        <taxon>Acidocellaceae</taxon>
        <taxon>Acidisoma</taxon>
    </lineage>
</organism>
<dbReference type="Proteomes" id="UP000721844">
    <property type="component" value="Unassembled WGS sequence"/>
</dbReference>
<dbReference type="PROSITE" id="PS51464">
    <property type="entry name" value="SIS"/>
    <property type="match status" value="2"/>
</dbReference>
<keyword evidence="1" id="KW-0032">Aminotransferase</keyword>
<dbReference type="CDD" id="cd05008">
    <property type="entry name" value="SIS_GlmS_GlmD_1"/>
    <property type="match status" value="1"/>
</dbReference>
<evidence type="ECO:0000313" key="5">
    <source>
        <dbReference type="Proteomes" id="UP000721844"/>
    </source>
</evidence>
<dbReference type="InterPro" id="IPR001347">
    <property type="entry name" value="SIS_dom"/>
</dbReference>
<dbReference type="GO" id="GO:0097367">
    <property type="term" value="F:carbohydrate derivative binding"/>
    <property type="evidence" value="ECO:0007669"/>
    <property type="project" value="InterPro"/>
</dbReference>
<comment type="caution">
    <text evidence="4">The sequence shown here is derived from an EMBL/GenBank/DDBJ whole genome shotgun (WGS) entry which is preliminary data.</text>
</comment>
<dbReference type="SUPFAM" id="SSF53697">
    <property type="entry name" value="SIS domain"/>
    <property type="match status" value="1"/>
</dbReference>
<dbReference type="Pfam" id="PF01380">
    <property type="entry name" value="SIS"/>
    <property type="match status" value="2"/>
</dbReference>
<keyword evidence="1" id="KW-0808">Transferase</keyword>
<proteinExistence type="predicted"/>
<dbReference type="InterPro" id="IPR046348">
    <property type="entry name" value="SIS_dom_sf"/>
</dbReference>
<gene>
    <name evidence="4" type="ORF">ACELLULO517_14900</name>
</gene>
<dbReference type="Gene3D" id="3.40.50.10490">
    <property type="entry name" value="Glucose-6-phosphate isomerase like protein, domain 1"/>
    <property type="match status" value="2"/>
</dbReference>